<keyword evidence="2" id="KW-1185">Reference proteome</keyword>
<reference evidence="1" key="2">
    <citation type="submission" date="2021-08" db="EMBL/GenBank/DDBJ databases">
        <authorList>
            <person name="Tani A."/>
            <person name="Ola A."/>
            <person name="Ogura Y."/>
            <person name="Katsura K."/>
            <person name="Hayashi T."/>
        </authorList>
    </citation>
    <scope>NUCLEOTIDE SEQUENCE</scope>
    <source>
        <strain evidence="1">NBRC 15689</strain>
    </source>
</reference>
<evidence type="ECO:0000313" key="1">
    <source>
        <dbReference type="EMBL" id="GJE25379.1"/>
    </source>
</evidence>
<accession>A0ABQ4T381</accession>
<gene>
    <name evidence="1" type="ORF">LKMONMHP_0216</name>
</gene>
<dbReference type="EMBL" id="BPQV01000001">
    <property type="protein sequence ID" value="GJE25379.1"/>
    <property type="molecule type" value="Genomic_DNA"/>
</dbReference>
<protein>
    <recommendedName>
        <fullName evidence="3">DUF2946 domain-containing protein</fullName>
    </recommendedName>
</protein>
<evidence type="ECO:0000313" key="2">
    <source>
        <dbReference type="Proteomes" id="UP001055156"/>
    </source>
</evidence>
<dbReference type="Proteomes" id="UP001055156">
    <property type="component" value="Unassembled WGS sequence"/>
</dbReference>
<sequence>MRMRVPGWAACRAVIAVAALYALALHVVLGTAVFPASFGPAHILCAPEAGTPDAPDGKHPVHGHLPCCPSAQAGAGLVAPALAAQPVVWPVPAATRIAWRPETVALPRAPPRRPANARAPPVA</sequence>
<reference evidence="1" key="1">
    <citation type="journal article" date="2021" name="Front. Microbiol.">
        <title>Comprehensive Comparative Genomics and Phenotyping of Methylobacterium Species.</title>
        <authorList>
            <person name="Alessa O."/>
            <person name="Ogura Y."/>
            <person name="Fujitani Y."/>
            <person name="Takami H."/>
            <person name="Hayashi T."/>
            <person name="Sahin N."/>
            <person name="Tani A."/>
        </authorList>
    </citation>
    <scope>NUCLEOTIDE SEQUENCE</scope>
    <source>
        <strain evidence="1">NBRC 15689</strain>
    </source>
</reference>
<evidence type="ECO:0008006" key="3">
    <source>
        <dbReference type="Google" id="ProtNLM"/>
    </source>
</evidence>
<comment type="caution">
    <text evidence="1">The sequence shown here is derived from an EMBL/GenBank/DDBJ whole genome shotgun (WGS) entry which is preliminary data.</text>
</comment>
<proteinExistence type="predicted"/>
<name>A0ABQ4T381_METOR</name>
<organism evidence="1 2">
    <name type="scientific">Methylobacterium organophilum</name>
    <dbReference type="NCBI Taxonomy" id="410"/>
    <lineage>
        <taxon>Bacteria</taxon>
        <taxon>Pseudomonadati</taxon>
        <taxon>Pseudomonadota</taxon>
        <taxon>Alphaproteobacteria</taxon>
        <taxon>Hyphomicrobiales</taxon>
        <taxon>Methylobacteriaceae</taxon>
        <taxon>Methylobacterium</taxon>
    </lineage>
</organism>